<comment type="caution">
    <text evidence="1">The sequence shown here is derived from an EMBL/GenBank/DDBJ whole genome shotgun (WGS) entry which is preliminary data.</text>
</comment>
<name>A0ABN7ZIH1_9BURK</name>
<organism evidence="1 2">
    <name type="scientific">Cupriavidus pampae</name>
    <dbReference type="NCBI Taxonomy" id="659251"/>
    <lineage>
        <taxon>Bacteria</taxon>
        <taxon>Pseudomonadati</taxon>
        <taxon>Pseudomonadota</taxon>
        <taxon>Betaproteobacteria</taxon>
        <taxon>Burkholderiales</taxon>
        <taxon>Burkholderiaceae</taxon>
        <taxon>Cupriavidus</taxon>
    </lineage>
</organism>
<reference evidence="1 2" key="1">
    <citation type="submission" date="2021-08" db="EMBL/GenBank/DDBJ databases">
        <authorList>
            <person name="Peeters C."/>
        </authorList>
    </citation>
    <scope>NUCLEOTIDE SEQUENCE [LARGE SCALE GENOMIC DNA]</scope>
    <source>
        <strain evidence="1 2">LMG 32289</strain>
    </source>
</reference>
<evidence type="ECO:0000313" key="2">
    <source>
        <dbReference type="Proteomes" id="UP000706525"/>
    </source>
</evidence>
<sequence length="208" mass="22883">MLIAHYAHRLPANFDTVAIRARAQTRGTLWDDAKRLYFKGFLLREAGRYGATANDYSSLYLWRDGAGFRDFLVGGHYRNVTDSFGRAEIDTRVVLDARRGLATTARFAYKEERDIPVDADLTATLAAEIERNREIARQEDTVVAAVGVDAARWRITRILLSTGEAGEVGEEGETSAPGADSRAAGNITAYQVLYLAAPELDELPAVDA</sequence>
<dbReference type="Proteomes" id="UP000706525">
    <property type="component" value="Unassembled WGS sequence"/>
</dbReference>
<evidence type="ECO:0000313" key="1">
    <source>
        <dbReference type="EMBL" id="CAG9185773.1"/>
    </source>
</evidence>
<accession>A0ABN7ZIH1</accession>
<evidence type="ECO:0008006" key="3">
    <source>
        <dbReference type="Google" id="ProtNLM"/>
    </source>
</evidence>
<keyword evidence="2" id="KW-1185">Reference proteome</keyword>
<dbReference type="Pfam" id="PF16157">
    <property type="entry name" value="DUF4865"/>
    <property type="match status" value="1"/>
</dbReference>
<gene>
    <name evidence="1" type="ORF">LMG32289_06100</name>
</gene>
<protein>
    <recommendedName>
        <fullName evidence="3">DUF4865 family protein</fullName>
    </recommendedName>
</protein>
<proteinExistence type="predicted"/>
<dbReference type="RefSeq" id="WP_223995112.1">
    <property type="nucleotide sequence ID" value="NZ_CAJZAG010000015.1"/>
</dbReference>
<dbReference type="InterPro" id="IPR032349">
    <property type="entry name" value="DUF4865"/>
</dbReference>
<dbReference type="EMBL" id="CAJZAG010000015">
    <property type="protein sequence ID" value="CAG9185773.1"/>
    <property type="molecule type" value="Genomic_DNA"/>
</dbReference>